<feature type="region of interest" description="Disordered" evidence="1">
    <location>
        <begin position="56"/>
        <end position="205"/>
    </location>
</feature>
<protein>
    <submittedName>
        <fullName evidence="2">Glycine dehydrogenase [decarboxylating] (Glycine cleavage system P2 protein)</fullName>
        <ecNumber evidence="2">1.4.4.2</ecNumber>
    </submittedName>
</protein>
<keyword evidence="2" id="KW-0560">Oxidoreductase</keyword>
<feature type="compositionally biased region" description="Basic residues" evidence="1">
    <location>
        <begin position="95"/>
        <end position="104"/>
    </location>
</feature>
<sequence>RALPDDPAGRAHGDGLERLDRRDVRPRLRQAEDDRAPARLPGQLRRVRALVRVHPLARRRRPAGRVGDRGPQRQLPACAPAAGGRGRAAAARLRQALRARVRAQRRADEARARDQDARPRQAAARPRLPPADGVLPAAGRRGAAHRADRDRDEGDPRRLRRRRRRDPSRGQGRPRDRQERAVHHAGPPAGRGGRGQAPGHPPAPV</sequence>
<proteinExistence type="predicted"/>
<feature type="compositionally biased region" description="Basic and acidic residues" evidence="1">
    <location>
        <begin position="145"/>
        <end position="157"/>
    </location>
</feature>
<feature type="compositionally biased region" description="Basic and acidic residues" evidence="1">
    <location>
        <begin position="105"/>
        <end position="119"/>
    </location>
</feature>
<feature type="non-terminal residue" evidence="2">
    <location>
        <position position="1"/>
    </location>
</feature>
<feature type="compositionally biased region" description="Low complexity" evidence="1">
    <location>
        <begin position="75"/>
        <end position="94"/>
    </location>
</feature>
<feature type="region of interest" description="Disordered" evidence="1">
    <location>
        <begin position="1"/>
        <end position="42"/>
    </location>
</feature>
<feature type="compositionally biased region" description="Basic and acidic residues" evidence="1">
    <location>
        <begin position="7"/>
        <end position="37"/>
    </location>
</feature>
<accession>A0A6J4TAX9</accession>
<dbReference type="EMBL" id="CADCVT010000298">
    <property type="protein sequence ID" value="CAA9517904.1"/>
    <property type="molecule type" value="Genomic_DNA"/>
</dbReference>
<gene>
    <name evidence="2" type="ORF">AVDCRST_MAG85-2728</name>
</gene>
<dbReference type="GO" id="GO:0004375">
    <property type="term" value="F:glycine dehydrogenase (decarboxylating) activity"/>
    <property type="evidence" value="ECO:0007669"/>
    <property type="project" value="UniProtKB-EC"/>
</dbReference>
<feature type="compositionally biased region" description="Basic and acidic residues" evidence="1">
    <location>
        <begin position="173"/>
        <end position="182"/>
    </location>
</feature>
<evidence type="ECO:0000313" key="2">
    <source>
        <dbReference type="EMBL" id="CAA9517904.1"/>
    </source>
</evidence>
<dbReference type="AlphaFoldDB" id="A0A6J4TAX9"/>
<dbReference type="EC" id="1.4.4.2" evidence="2"/>
<reference evidence="2" key="1">
    <citation type="submission" date="2020-02" db="EMBL/GenBank/DDBJ databases">
        <authorList>
            <person name="Meier V. D."/>
        </authorList>
    </citation>
    <scope>NUCLEOTIDE SEQUENCE</scope>
    <source>
        <strain evidence="2">AVDCRST_MAG85</strain>
    </source>
</reference>
<organism evidence="2">
    <name type="scientific">uncultured Solirubrobacteraceae bacterium</name>
    <dbReference type="NCBI Taxonomy" id="1162706"/>
    <lineage>
        <taxon>Bacteria</taxon>
        <taxon>Bacillati</taxon>
        <taxon>Actinomycetota</taxon>
        <taxon>Thermoleophilia</taxon>
        <taxon>Solirubrobacterales</taxon>
        <taxon>Solirubrobacteraceae</taxon>
        <taxon>environmental samples</taxon>
    </lineage>
</organism>
<feature type="compositionally biased region" description="Low complexity" evidence="1">
    <location>
        <begin position="120"/>
        <end position="141"/>
    </location>
</feature>
<evidence type="ECO:0000256" key="1">
    <source>
        <dbReference type="SAM" id="MobiDB-lite"/>
    </source>
</evidence>
<name>A0A6J4TAX9_9ACTN</name>
<feature type="non-terminal residue" evidence="2">
    <location>
        <position position="205"/>
    </location>
</feature>